<dbReference type="AlphaFoldDB" id="A0A202E404"/>
<dbReference type="InterPro" id="IPR036890">
    <property type="entry name" value="HATPase_C_sf"/>
</dbReference>
<dbReference type="SMART" id="SM00091">
    <property type="entry name" value="PAS"/>
    <property type="match status" value="2"/>
</dbReference>
<evidence type="ECO:0000256" key="7">
    <source>
        <dbReference type="SAM" id="Phobius"/>
    </source>
</evidence>
<dbReference type="InterPro" id="IPR003594">
    <property type="entry name" value="HATPase_dom"/>
</dbReference>
<dbReference type="InterPro" id="IPR005467">
    <property type="entry name" value="His_kinase_dom"/>
</dbReference>
<dbReference type="PANTHER" id="PTHR43711:SF1">
    <property type="entry name" value="HISTIDINE KINASE 1"/>
    <property type="match status" value="1"/>
</dbReference>
<dbReference type="PROSITE" id="PS50113">
    <property type="entry name" value="PAC"/>
    <property type="match status" value="1"/>
</dbReference>
<feature type="transmembrane region" description="Helical" evidence="7">
    <location>
        <begin position="208"/>
        <end position="226"/>
    </location>
</feature>
<dbReference type="GO" id="GO:0006355">
    <property type="term" value="P:regulation of DNA-templated transcription"/>
    <property type="evidence" value="ECO:0007669"/>
    <property type="project" value="InterPro"/>
</dbReference>
<dbReference type="RefSeq" id="WP_176393274.1">
    <property type="nucleotide sequence ID" value="NZ_MWPH01000004.1"/>
</dbReference>
<dbReference type="SUPFAM" id="SSF55874">
    <property type="entry name" value="ATPase domain of HSP90 chaperone/DNA topoisomerase II/histidine kinase"/>
    <property type="match status" value="1"/>
</dbReference>
<dbReference type="Proteomes" id="UP000196084">
    <property type="component" value="Unassembled WGS sequence"/>
</dbReference>
<evidence type="ECO:0000313" key="11">
    <source>
        <dbReference type="EMBL" id="OVE83025.1"/>
    </source>
</evidence>
<dbReference type="InterPro" id="IPR050736">
    <property type="entry name" value="Sensor_HK_Regulatory"/>
</dbReference>
<accession>A0A202E404</accession>
<keyword evidence="12" id="KW-1185">Reference proteome</keyword>
<dbReference type="Pfam" id="PF16927">
    <property type="entry name" value="HisKA_7TM"/>
    <property type="match status" value="1"/>
</dbReference>
<feature type="region of interest" description="Disordered" evidence="6">
    <location>
        <begin position="583"/>
        <end position="602"/>
    </location>
</feature>
<dbReference type="SUPFAM" id="SSF55785">
    <property type="entry name" value="PYP-like sensor domain (PAS domain)"/>
    <property type="match status" value="2"/>
</dbReference>
<evidence type="ECO:0000256" key="6">
    <source>
        <dbReference type="SAM" id="MobiDB-lite"/>
    </source>
</evidence>
<dbReference type="SMART" id="SM00086">
    <property type="entry name" value="PAC"/>
    <property type="match status" value="2"/>
</dbReference>
<protein>
    <recommendedName>
        <fullName evidence="2">histidine kinase</fullName>
        <ecNumber evidence="2">2.7.13.3</ecNumber>
    </recommendedName>
</protein>
<organism evidence="11 12">
    <name type="scientific">Natronolimnobius baerhuensis</name>
    <dbReference type="NCBI Taxonomy" id="253108"/>
    <lineage>
        <taxon>Archaea</taxon>
        <taxon>Methanobacteriati</taxon>
        <taxon>Methanobacteriota</taxon>
        <taxon>Stenosarchaea group</taxon>
        <taxon>Halobacteria</taxon>
        <taxon>Halobacteriales</taxon>
        <taxon>Natrialbaceae</taxon>
        <taxon>Natronolimnobius</taxon>
    </lineage>
</organism>
<evidence type="ECO:0000259" key="8">
    <source>
        <dbReference type="PROSITE" id="PS50109"/>
    </source>
</evidence>
<comment type="caution">
    <text evidence="11">The sequence shown here is derived from an EMBL/GenBank/DDBJ whole genome shotgun (WGS) entry which is preliminary data.</text>
</comment>
<dbReference type="SMART" id="SM00388">
    <property type="entry name" value="HisKA"/>
    <property type="match status" value="1"/>
</dbReference>
<dbReference type="Pfam" id="PF00989">
    <property type="entry name" value="PAS"/>
    <property type="match status" value="1"/>
</dbReference>
<dbReference type="InterPro" id="IPR035965">
    <property type="entry name" value="PAS-like_dom_sf"/>
</dbReference>
<proteinExistence type="predicted"/>
<dbReference type="Pfam" id="PF13426">
    <property type="entry name" value="PAS_9"/>
    <property type="match status" value="1"/>
</dbReference>
<feature type="domain" description="PAS" evidence="9">
    <location>
        <begin position="332"/>
        <end position="388"/>
    </location>
</feature>
<dbReference type="Pfam" id="PF00512">
    <property type="entry name" value="HisKA"/>
    <property type="match status" value="1"/>
</dbReference>
<evidence type="ECO:0000259" key="9">
    <source>
        <dbReference type="PROSITE" id="PS50112"/>
    </source>
</evidence>
<dbReference type="InterPro" id="IPR036097">
    <property type="entry name" value="HisK_dim/P_sf"/>
</dbReference>
<dbReference type="InterPro" id="IPR013767">
    <property type="entry name" value="PAS_fold"/>
</dbReference>
<evidence type="ECO:0000256" key="3">
    <source>
        <dbReference type="ARBA" id="ARBA00022679"/>
    </source>
</evidence>
<keyword evidence="7" id="KW-0472">Membrane</keyword>
<dbReference type="InterPro" id="IPR001610">
    <property type="entry name" value="PAC"/>
</dbReference>
<reference evidence="11 12" key="1">
    <citation type="submission" date="2017-02" db="EMBL/GenBank/DDBJ databases">
        <title>Natronthermophilus aegyptiacus gen. nov.,sp. nov., an aerobic, extremely halophilic alkalithermophilic archaeon isolated from the athalassohaline Wadi An Natrun, Egypt.</title>
        <authorList>
            <person name="Zhao B."/>
        </authorList>
    </citation>
    <scope>NUCLEOTIDE SEQUENCE [LARGE SCALE GENOMIC DNA]</scope>
    <source>
        <strain evidence="11 12">CGMCC 1.3597</strain>
    </source>
</reference>
<dbReference type="PANTHER" id="PTHR43711">
    <property type="entry name" value="TWO-COMPONENT HISTIDINE KINASE"/>
    <property type="match status" value="1"/>
</dbReference>
<feature type="transmembrane region" description="Helical" evidence="7">
    <location>
        <begin position="40"/>
        <end position="60"/>
    </location>
</feature>
<feature type="domain" description="PAC" evidence="10">
    <location>
        <begin position="406"/>
        <end position="457"/>
    </location>
</feature>
<evidence type="ECO:0000256" key="4">
    <source>
        <dbReference type="ARBA" id="ARBA00022777"/>
    </source>
</evidence>
<feature type="domain" description="Histidine kinase" evidence="8">
    <location>
        <begin position="468"/>
        <end position="690"/>
    </location>
</feature>
<dbReference type="SUPFAM" id="SSF47384">
    <property type="entry name" value="Homodimeric domain of signal transducing histidine kinase"/>
    <property type="match status" value="1"/>
</dbReference>
<dbReference type="GO" id="GO:0000155">
    <property type="term" value="F:phosphorelay sensor kinase activity"/>
    <property type="evidence" value="ECO:0007669"/>
    <property type="project" value="InterPro"/>
</dbReference>
<feature type="transmembrane region" description="Helical" evidence="7">
    <location>
        <begin position="66"/>
        <end position="90"/>
    </location>
</feature>
<dbReference type="PROSITE" id="PS50109">
    <property type="entry name" value="HIS_KIN"/>
    <property type="match status" value="1"/>
</dbReference>
<dbReference type="OrthoDB" id="8127at2157"/>
<dbReference type="InterPro" id="IPR003661">
    <property type="entry name" value="HisK_dim/P_dom"/>
</dbReference>
<comment type="catalytic activity">
    <reaction evidence="1">
        <text>ATP + protein L-histidine = ADP + protein N-phospho-L-histidine.</text>
        <dbReference type="EC" id="2.7.13.3"/>
    </reaction>
</comment>
<feature type="transmembrane region" description="Helical" evidence="7">
    <location>
        <begin position="181"/>
        <end position="202"/>
    </location>
</feature>
<evidence type="ECO:0000256" key="5">
    <source>
        <dbReference type="ARBA" id="ARBA00023012"/>
    </source>
</evidence>
<dbReference type="PROSITE" id="PS50112">
    <property type="entry name" value="PAS"/>
    <property type="match status" value="1"/>
</dbReference>
<evidence type="ECO:0000256" key="2">
    <source>
        <dbReference type="ARBA" id="ARBA00012438"/>
    </source>
</evidence>
<evidence type="ECO:0000256" key="1">
    <source>
        <dbReference type="ARBA" id="ARBA00000085"/>
    </source>
</evidence>
<dbReference type="Pfam" id="PF02518">
    <property type="entry name" value="HATPase_c"/>
    <property type="match status" value="1"/>
</dbReference>
<dbReference type="CDD" id="cd00082">
    <property type="entry name" value="HisKA"/>
    <property type="match status" value="1"/>
</dbReference>
<dbReference type="EMBL" id="MWPH01000004">
    <property type="protein sequence ID" value="OVE83025.1"/>
    <property type="molecule type" value="Genomic_DNA"/>
</dbReference>
<dbReference type="Gene3D" id="1.10.287.130">
    <property type="match status" value="1"/>
</dbReference>
<gene>
    <name evidence="11" type="ORF">B2G88_16515</name>
</gene>
<sequence length="690" mass="76529">MPHEFTMIHAVSLVLIGLLNFSLAVLVLRTRAKADVVPLSGFLGGITLWTFPQGVLLLVTNPAIGLALSVVINAGAVIMATGLFHFALAYTGRTNWLRPGRLGVIYLGTCAWLIVILTDPLHNWMHQPIQYTQVLLPVVEYQNAGYWLYVFWNWSLSAGGIFLFFIEYLEARGSGVYQKQARLVVLAPLIPGTANVLAFSGITEINYSVWGFGATGILIAVALYQYRWLDLLPIARDTVVDEMRDGYVVVDDERRIVDRNPASESLLPDEQVIGHPITSVLPECLPLLEGAVQETTFEKHGTIVDASVSVVEDGQSSGAVLMLRDVTEQRRAEKRFQALIENVSDIVTVVDENGIITYTSPSIETILGYRSDVRIGESLFRIIHDEDRAKAITEFDALCDGPQTERRFEYRVRHRDGSCLVLEGVAVDLRDNDIVGGVVINSRDVTERNNRERELERTNRRLEEFAGVISHDLRTPLRIARQYTEFAESSADPDDFQAITNAHDRMEQMITNLLTMAQAGTTLTDPEPVDLESVITDAWSITQTDEVTLECELEPEWTVVGDRTQLLHVFENLFRNTVEHGGAHTASGQETAANGTDQTVTQHDASPVTIRITHLEGNPDRGFVVEDDGVGIPPAQREFVFERGQTTSQNGMGFGLAIVRDVIDAHNWEITVCDSAAGGARFEIMTKADR</sequence>
<evidence type="ECO:0000313" key="12">
    <source>
        <dbReference type="Proteomes" id="UP000196084"/>
    </source>
</evidence>
<keyword evidence="4" id="KW-0418">Kinase</keyword>
<dbReference type="NCBIfam" id="TIGR00229">
    <property type="entry name" value="sensory_box"/>
    <property type="match status" value="1"/>
</dbReference>
<dbReference type="InterPro" id="IPR031621">
    <property type="entry name" value="HisKA_7TM"/>
</dbReference>
<keyword evidence="7" id="KW-1133">Transmembrane helix</keyword>
<feature type="transmembrane region" description="Helical" evidence="7">
    <location>
        <begin position="102"/>
        <end position="118"/>
    </location>
</feature>
<feature type="transmembrane region" description="Helical" evidence="7">
    <location>
        <begin position="146"/>
        <end position="169"/>
    </location>
</feature>
<dbReference type="EC" id="2.7.13.3" evidence="2"/>
<dbReference type="InterPro" id="IPR000014">
    <property type="entry name" value="PAS"/>
</dbReference>
<dbReference type="CDD" id="cd00130">
    <property type="entry name" value="PAS"/>
    <property type="match status" value="1"/>
</dbReference>
<keyword evidence="7" id="KW-0812">Transmembrane</keyword>
<dbReference type="InterPro" id="IPR000700">
    <property type="entry name" value="PAS-assoc_C"/>
</dbReference>
<name>A0A202E404_9EURY</name>
<dbReference type="Gene3D" id="3.30.450.20">
    <property type="entry name" value="PAS domain"/>
    <property type="match status" value="2"/>
</dbReference>
<feature type="transmembrane region" description="Helical" evidence="7">
    <location>
        <begin position="6"/>
        <end position="28"/>
    </location>
</feature>
<keyword evidence="5" id="KW-0902">Two-component regulatory system</keyword>
<dbReference type="SMART" id="SM00387">
    <property type="entry name" value="HATPase_c"/>
    <property type="match status" value="1"/>
</dbReference>
<dbReference type="Gene3D" id="3.30.565.10">
    <property type="entry name" value="Histidine kinase-like ATPase, C-terminal domain"/>
    <property type="match status" value="1"/>
</dbReference>
<evidence type="ECO:0000259" key="10">
    <source>
        <dbReference type="PROSITE" id="PS50113"/>
    </source>
</evidence>
<feature type="compositionally biased region" description="Polar residues" evidence="6">
    <location>
        <begin position="586"/>
        <end position="602"/>
    </location>
</feature>
<keyword evidence="3" id="KW-0808">Transferase</keyword>